<dbReference type="RefSeq" id="WP_322465262.1">
    <property type="nucleotide sequence ID" value="NZ_JAXOJX010000012.1"/>
</dbReference>
<keyword evidence="2" id="KW-1185">Reference proteome</keyword>
<name>A0ABU5ICH0_9BURK</name>
<evidence type="ECO:0000313" key="2">
    <source>
        <dbReference type="Proteomes" id="UP001293718"/>
    </source>
</evidence>
<dbReference type="EMBL" id="JAXOJX010000012">
    <property type="protein sequence ID" value="MDZ5456824.1"/>
    <property type="molecule type" value="Genomic_DNA"/>
</dbReference>
<comment type="caution">
    <text evidence="1">The sequence shown here is derived from an EMBL/GenBank/DDBJ whole genome shotgun (WGS) entry which is preliminary data.</text>
</comment>
<gene>
    <name evidence="1" type="ORF">SM757_09595</name>
</gene>
<sequence length="66" mass="7398">MQWLPGEPPMSADNLDSMKVDNVTTSLLPDLRALGIQPASPATVAPEYLRPAYDFARLDALRMRRR</sequence>
<proteinExistence type="predicted"/>
<dbReference type="Proteomes" id="UP001293718">
    <property type="component" value="Unassembled WGS sequence"/>
</dbReference>
<accession>A0ABU5ICH0</accession>
<reference evidence="1 2" key="1">
    <citation type="submission" date="2023-11" db="EMBL/GenBank/DDBJ databases">
        <title>Draft genome of Azohydromonas lata strain H1 (DSM1123), a polyhydroxyalkanoate producer.</title>
        <authorList>
            <person name="Traversa D."/>
            <person name="D'Addabbo P."/>
            <person name="Pazzani C."/>
            <person name="Manzari C."/>
            <person name="Chiara M."/>
            <person name="Scrascia M."/>
        </authorList>
    </citation>
    <scope>NUCLEOTIDE SEQUENCE [LARGE SCALE GENOMIC DNA]</scope>
    <source>
        <strain evidence="1 2">H1</strain>
    </source>
</reference>
<evidence type="ECO:0000313" key="1">
    <source>
        <dbReference type="EMBL" id="MDZ5456824.1"/>
    </source>
</evidence>
<protein>
    <submittedName>
        <fullName evidence="1">Uncharacterized protein</fullName>
    </submittedName>
</protein>
<organism evidence="1 2">
    <name type="scientific">Azohydromonas lata</name>
    <dbReference type="NCBI Taxonomy" id="45677"/>
    <lineage>
        <taxon>Bacteria</taxon>
        <taxon>Pseudomonadati</taxon>
        <taxon>Pseudomonadota</taxon>
        <taxon>Betaproteobacteria</taxon>
        <taxon>Burkholderiales</taxon>
        <taxon>Sphaerotilaceae</taxon>
        <taxon>Azohydromonas</taxon>
    </lineage>
</organism>